<organism evidence="1 2">
    <name type="scientific">Pandoraea communis</name>
    <dbReference type="NCBI Taxonomy" id="2508297"/>
    <lineage>
        <taxon>Bacteria</taxon>
        <taxon>Pseudomonadati</taxon>
        <taxon>Pseudomonadota</taxon>
        <taxon>Betaproteobacteria</taxon>
        <taxon>Burkholderiales</taxon>
        <taxon>Burkholderiaceae</taxon>
        <taxon>Pandoraea</taxon>
    </lineage>
</organism>
<dbReference type="OrthoDB" id="8945404at2"/>
<sequence>MPDHKTVTFDAIREAVGRITEVQRRSGGPAWMEAKGLLANDLTFIAQGLIDALAAAPTPAAQSAGQEVVAWAVFDSVHMVSTVVDPASRKAAECAGYTLRPLVFGDAAPVNGSNNVDEIALRSRWNCIANSDDMFEQFMTEVRALLACAAPVNGGERADIDRLVRELDVLLNGDSAAKQASLCDVVSQVRSEQIRSAKFLPLLADPPQAIGDHDIRTSTGGRAFVAEFFARRLKRHDFGRYIKERLAADFACALAKYLSEMDAADAQQVGDRKVLHAILEHLDGGISVCERCRYEESTRDMDVTADLRSYLNGGDSWLAKTAALTSPAKESELEMHQADYASIKAAGFQDPGELLDAYLRLTSPAKADDECPHGVDDGACKECYHAKVGGDEREAFERWYEAAAMPAESDWFKRETDDPSEYAHGETHSAWLAWQARAALSADGGDLKDAERWRKFLRIYTYYRWSLFDSPEEVIREVDETVVDPASIPAKAKGDA</sequence>
<evidence type="ECO:0000313" key="1">
    <source>
        <dbReference type="EMBL" id="VVD91350.1"/>
    </source>
</evidence>
<dbReference type="Pfam" id="PF26207">
    <property type="entry name" value="Phage_phiTE_015"/>
    <property type="match status" value="1"/>
</dbReference>
<accession>A0A5E4TU11</accession>
<dbReference type="InterPro" id="IPR058601">
    <property type="entry name" value="Phage_phiTE_015-like"/>
</dbReference>
<gene>
    <name evidence="1" type="ORF">PCO31110_01636</name>
</gene>
<evidence type="ECO:0000313" key="2">
    <source>
        <dbReference type="Proteomes" id="UP000337189"/>
    </source>
</evidence>
<dbReference type="EMBL" id="CABPSJ010000002">
    <property type="protein sequence ID" value="VVD91350.1"/>
    <property type="molecule type" value="Genomic_DNA"/>
</dbReference>
<reference evidence="1 2" key="1">
    <citation type="submission" date="2019-08" db="EMBL/GenBank/DDBJ databases">
        <authorList>
            <person name="Peeters C."/>
        </authorList>
    </citation>
    <scope>NUCLEOTIDE SEQUENCE [LARGE SCALE GENOMIC DNA]</scope>
    <source>
        <strain evidence="1 2">LMG 31110</strain>
    </source>
</reference>
<protein>
    <submittedName>
        <fullName evidence="1">Uncharacterized protein</fullName>
    </submittedName>
</protein>
<proteinExistence type="predicted"/>
<dbReference type="RefSeq" id="WP_150690132.1">
    <property type="nucleotide sequence ID" value="NZ_CABPSJ010000002.1"/>
</dbReference>
<name>A0A5E4TU11_9BURK</name>
<dbReference type="AlphaFoldDB" id="A0A5E4TU11"/>
<dbReference type="Proteomes" id="UP000337189">
    <property type="component" value="Unassembled WGS sequence"/>
</dbReference>